<dbReference type="AlphaFoldDB" id="A0A0M4LIH8"/>
<gene>
    <name evidence="1" type="ORF">RY67_1558</name>
</gene>
<protein>
    <submittedName>
        <fullName evidence="1">Uncharacterized protein</fullName>
    </submittedName>
</protein>
<dbReference type="PATRIC" id="fig|1682.24.peg.1518"/>
<dbReference type="EMBL" id="CP010411">
    <property type="protein sequence ID" value="ALE09576.1"/>
    <property type="molecule type" value="Genomic_DNA"/>
</dbReference>
<evidence type="ECO:0000313" key="2">
    <source>
        <dbReference type="Proteomes" id="UP000067206"/>
    </source>
</evidence>
<reference evidence="1 2" key="1">
    <citation type="submission" date="2014-12" db="EMBL/GenBank/DDBJ databases">
        <title>Complete genome sequence of Bifidobacterium longum subsp. infantis BT1.</title>
        <authorList>
            <person name="Kim J.F."/>
            <person name="Kwak M.-J."/>
        </authorList>
    </citation>
    <scope>NUCLEOTIDE SEQUENCE [LARGE SCALE GENOMIC DNA]</scope>
    <source>
        <strain evidence="1 2">BT1</strain>
    </source>
</reference>
<name>A0A0M4LIH8_BIFLI</name>
<organism evidence="1 2">
    <name type="scientific">Bifidobacterium longum subsp. infantis</name>
    <dbReference type="NCBI Taxonomy" id="1682"/>
    <lineage>
        <taxon>Bacteria</taxon>
        <taxon>Bacillati</taxon>
        <taxon>Actinomycetota</taxon>
        <taxon>Actinomycetes</taxon>
        <taxon>Bifidobacteriales</taxon>
        <taxon>Bifidobacteriaceae</taxon>
        <taxon>Bifidobacterium</taxon>
    </lineage>
</organism>
<accession>A0A0M4LIH8</accession>
<proteinExistence type="predicted"/>
<evidence type="ECO:0000313" key="1">
    <source>
        <dbReference type="EMBL" id="ALE09576.1"/>
    </source>
</evidence>
<dbReference type="Proteomes" id="UP000067206">
    <property type="component" value="Chromosome"/>
</dbReference>
<sequence length="56" mass="6353">MEGLDFRSTSAPDIPYESSRKPVCHTLVKLFHYRDRVGDLMRSRRVQSVLAAGSCL</sequence>